<dbReference type="EMBL" id="PDDY01000001">
    <property type="protein sequence ID" value="PEH43664.1"/>
    <property type="molecule type" value="Genomic_DNA"/>
</dbReference>
<keyword evidence="1" id="KW-0732">Signal</keyword>
<dbReference type="Proteomes" id="UP000220629">
    <property type="component" value="Unassembled WGS sequence"/>
</dbReference>
<evidence type="ECO:0000313" key="2">
    <source>
        <dbReference type="EMBL" id="PEH43664.1"/>
    </source>
</evidence>
<gene>
    <name evidence="2" type="ORF">CRM94_07505</name>
</gene>
<evidence type="ECO:0000313" key="3">
    <source>
        <dbReference type="Proteomes" id="UP000220629"/>
    </source>
</evidence>
<protein>
    <recommendedName>
        <fullName evidence="4">DUF3304 domain-containing protein</fullName>
    </recommendedName>
</protein>
<comment type="caution">
    <text evidence="2">The sequence shown here is derived from an EMBL/GenBank/DDBJ whole genome shotgun (WGS) entry which is preliminary data.</text>
</comment>
<accession>A0A2A7SIZ8</accession>
<name>A0A2A7SIZ8_BURGA</name>
<feature type="chain" id="PRO_5013355188" description="DUF3304 domain-containing protein" evidence="1">
    <location>
        <begin position="25"/>
        <end position="161"/>
    </location>
</feature>
<evidence type="ECO:0008006" key="4">
    <source>
        <dbReference type="Google" id="ProtNLM"/>
    </source>
</evidence>
<dbReference type="PROSITE" id="PS51257">
    <property type="entry name" value="PROKAR_LIPOPROTEIN"/>
    <property type="match status" value="1"/>
</dbReference>
<reference evidence="3" key="1">
    <citation type="submission" date="2017-09" db="EMBL/GenBank/DDBJ databases">
        <title>FDA dAtabase for Regulatory Grade micrObial Sequences (FDA-ARGOS): Supporting development and validation of Infectious Disease Dx tests.</title>
        <authorList>
            <person name="Minogue T."/>
            <person name="Wolcott M."/>
            <person name="Wasieloski L."/>
            <person name="Aguilar W."/>
            <person name="Moore D."/>
            <person name="Tallon L."/>
            <person name="Sadzewicz L."/>
            <person name="Ott S."/>
            <person name="Zhao X."/>
            <person name="Nagaraj S."/>
            <person name="Vavikolanu K."/>
            <person name="Aluvathingal J."/>
            <person name="Nadendla S."/>
            <person name="Sichtig H."/>
        </authorList>
    </citation>
    <scope>NUCLEOTIDE SEQUENCE [LARGE SCALE GENOMIC DNA]</scope>
    <source>
        <strain evidence="3">FDAARGOS_390</strain>
    </source>
</reference>
<proteinExistence type="predicted"/>
<feature type="signal peptide" evidence="1">
    <location>
        <begin position="1"/>
        <end position="24"/>
    </location>
</feature>
<organism evidence="2 3">
    <name type="scientific">Burkholderia gladioli</name>
    <name type="common">Pseudomonas marginata</name>
    <name type="synonym">Phytomonas marginata</name>
    <dbReference type="NCBI Taxonomy" id="28095"/>
    <lineage>
        <taxon>Bacteria</taxon>
        <taxon>Pseudomonadati</taxon>
        <taxon>Pseudomonadota</taxon>
        <taxon>Betaproteobacteria</taxon>
        <taxon>Burkholderiales</taxon>
        <taxon>Burkholderiaceae</taxon>
        <taxon>Burkholderia</taxon>
    </lineage>
</organism>
<dbReference type="AlphaFoldDB" id="A0A2A7SIZ8"/>
<dbReference type="RefSeq" id="WP_081060743.1">
    <property type="nucleotide sequence ID" value="NZ_CADEPO010000006.1"/>
</dbReference>
<evidence type="ECO:0000256" key="1">
    <source>
        <dbReference type="SAM" id="SignalP"/>
    </source>
</evidence>
<sequence length="161" mass="17479">MVLSRLLRLRFTAGVAVFTLTACAVSNGIPDHNVSGSGSVLSMVLANRVDRWAVDVYVDKHWAGIVGPQDGGAAAVCCFPGVTNWNHPVTVTWYWDILKNPKTKAVVASKEKRSVQVSFPASGPHQDPDWHKADAYLCVILRDDNTVALAFSPTRSECVSK</sequence>